<accession>A0A162J1F1</accession>
<proteinExistence type="inferred from homology"/>
<dbReference type="InterPro" id="IPR050641">
    <property type="entry name" value="RIFMO-like"/>
</dbReference>
<evidence type="ECO:0000313" key="7">
    <source>
        <dbReference type="EMBL" id="OAA62392.1"/>
    </source>
</evidence>
<name>A0A162J1F1_CORDF</name>
<dbReference type="InterPro" id="IPR036249">
    <property type="entry name" value="Thioredoxin-like_sf"/>
</dbReference>
<dbReference type="InterPro" id="IPR036188">
    <property type="entry name" value="FAD/NAD-bd_sf"/>
</dbReference>
<dbReference type="Proteomes" id="UP000076881">
    <property type="component" value="Unassembled WGS sequence"/>
</dbReference>
<evidence type="ECO:0000256" key="4">
    <source>
        <dbReference type="ARBA" id="ARBA00023002"/>
    </source>
</evidence>
<evidence type="ECO:0000256" key="2">
    <source>
        <dbReference type="ARBA" id="ARBA00022630"/>
    </source>
</evidence>
<comment type="caution">
    <text evidence="7">The sequence shown here is derived from an EMBL/GenBank/DDBJ whole genome shotgun (WGS) entry which is preliminary data.</text>
</comment>
<dbReference type="Gene3D" id="3.40.30.20">
    <property type="match status" value="1"/>
</dbReference>
<evidence type="ECO:0000256" key="1">
    <source>
        <dbReference type="ARBA" id="ARBA00007801"/>
    </source>
</evidence>
<keyword evidence="4" id="KW-0560">Oxidoreductase</keyword>
<dbReference type="InterPro" id="IPR038220">
    <property type="entry name" value="PHOX_C_sf"/>
</dbReference>
<organism evidence="7 8">
    <name type="scientific">Akanthomyces lecanii RCEF 1005</name>
    <dbReference type="NCBI Taxonomy" id="1081108"/>
    <lineage>
        <taxon>Eukaryota</taxon>
        <taxon>Fungi</taxon>
        <taxon>Dikarya</taxon>
        <taxon>Ascomycota</taxon>
        <taxon>Pezizomycotina</taxon>
        <taxon>Sordariomycetes</taxon>
        <taxon>Hypocreomycetidae</taxon>
        <taxon>Hypocreales</taxon>
        <taxon>Cordycipitaceae</taxon>
        <taxon>Akanthomyces</taxon>
        <taxon>Cordyceps confragosa</taxon>
    </lineage>
</organism>
<feature type="domain" description="Phenol hydroxylase-like C-terminal dimerisation" evidence="6">
    <location>
        <begin position="121"/>
        <end position="343"/>
    </location>
</feature>
<feature type="domain" description="FAD-binding" evidence="5">
    <location>
        <begin position="5"/>
        <end position="89"/>
    </location>
</feature>
<dbReference type="GO" id="GO:0071949">
    <property type="term" value="F:FAD binding"/>
    <property type="evidence" value="ECO:0007669"/>
    <property type="project" value="InterPro"/>
</dbReference>
<dbReference type="PANTHER" id="PTHR43004:SF4">
    <property type="entry name" value="FAD-BINDING DOMAIN-CONTAINING PROTEIN"/>
    <property type="match status" value="1"/>
</dbReference>
<dbReference type="STRING" id="1081108.A0A162J1F1"/>
<sequence length="351" mass="39056">MCCVEWFGRYQVGQRLASHFSDESASVLLAGDAGNTHSPKSAQGMNTAVHDSWNLAWKLNLAAGRFARPELMASYEEERRKVALDLVSFDYEHANQIANDDAVVLAENFLFNIRFISGVGVDYGTGILTQPYAINKEALLPYSEVAHPGGILPPAKVTRYIDANPIDVQLDISMLGQFRIYLFARDVLQSATFLESFCNSVSSRTSFVNALSAAATASYARQPRPVTAEDVYTRSERYLTASELFAFSLITSVPKSEFEVSDLPLLLQESRWTLYLDNVPEQDTHGMCYTEKWLGRLAVSEAAIITVRPDSYVESIVRWDAGLDESCHQAAKWLDAYYGGFLQLPQNATTQ</sequence>
<dbReference type="AlphaFoldDB" id="A0A162J1F1"/>
<keyword evidence="8" id="KW-1185">Reference proteome</keyword>
<evidence type="ECO:0000259" key="5">
    <source>
        <dbReference type="Pfam" id="PF01494"/>
    </source>
</evidence>
<dbReference type="InterPro" id="IPR012941">
    <property type="entry name" value="Phe_hydrox_C_dim_dom"/>
</dbReference>
<dbReference type="EMBL" id="AZHF01000017">
    <property type="protein sequence ID" value="OAA62392.1"/>
    <property type="molecule type" value="Genomic_DNA"/>
</dbReference>
<dbReference type="SUPFAM" id="SSF52833">
    <property type="entry name" value="Thioredoxin-like"/>
    <property type="match status" value="1"/>
</dbReference>
<gene>
    <name evidence="7" type="ORF">LEL_10728</name>
</gene>
<dbReference type="PRINTS" id="PR00420">
    <property type="entry name" value="RNGMNOXGNASE"/>
</dbReference>
<comment type="similarity">
    <text evidence="1">Belongs to the PheA/TfdB FAD monooxygenase family.</text>
</comment>
<dbReference type="InterPro" id="IPR002938">
    <property type="entry name" value="FAD-bd"/>
</dbReference>
<keyword evidence="7" id="KW-0503">Monooxygenase</keyword>
<evidence type="ECO:0000256" key="3">
    <source>
        <dbReference type="ARBA" id="ARBA00022827"/>
    </source>
</evidence>
<keyword evidence="3" id="KW-0274">FAD</keyword>
<dbReference type="SUPFAM" id="SSF51905">
    <property type="entry name" value="FAD/NAD(P)-binding domain"/>
    <property type="match status" value="1"/>
</dbReference>
<dbReference type="OrthoDB" id="5325318at2759"/>
<protein>
    <submittedName>
        <fullName evidence="7">Phenol 2-monooxygenase</fullName>
    </submittedName>
</protein>
<keyword evidence="2" id="KW-0285">Flavoprotein</keyword>
<dbReference type="Pfam" id="PF01494">
    <property type="entry name" value="FAD_binding_3"/>
    <property type="match status" value="1"/>
</dbReference>
<evidence type="ECO:0000313" key="8">
    <source>
        <dbReference type="Proteomes" id="UP000076881"/>
    </source>
</evidence>
<reference evidence="7 8" key="1">
    <citation type="journal article" date="2016" name="Genome Biol. Evol.">
        <title>Divergent and convergent evolution of fungal pathogenicity.</title>
        <authorList>
            <person name="Shang Y."/>
            <person name="Xiao G."/>
            <person name="Zheng P."/>
            <person name="Cen K."/>
            <person name="Zhan S."/>
            <person name="Wang C."/>
        </authorList>
    </citation>
    <scope>NUCLEOTIDE SEQUENCE [LARGE SCALE GENOMIC DNA]</scope>
    <source>
        <strain evidence="7 8">RCEF 1005</strain>
    </source>
</reference>
<evidence type="ECO:0000259" key="6">
    <source>
        <dbReference type="Pfam" id="PF07976"/>
    </source>
</evidence>
<dbReference type="Gene3D" id="3.50.50.60">
    <property type="entry name" value="FAD/NAD(P)-binding domain"/>
    <property type="match status" value="1"/>
</dbReference>
<dbReference type="GO" id="GO:0016709">
    <property type="term" value="F:oxidoreductase activity, acting on paired donors, with incorporation or reduction of molecular oxygen, NAD(P)H as one donor, and incorporation of one atom of oxygen"/>
    <property type="evidence" value="ECO:0007669"/>
    <property type="project" value="UniProtKB-ARBA"/>
</dbReference>
<dbReference type="Pfam" id="PF07976">
    <property type="entry name" value="Phe_hydrox_dim"/>
    <property type="match status" value="1"/>
</dbReference>
<dbReference type="PANTHER" id="PTHR43004">
    <property type="entry name" value="TRK SYSTEM POTASSIUM UPTAKE PROTEIN"/>
    <property type="match status" value="1"/>
</dbReference>